<dbReference type="PANTHER" id="PTHR30543">
    <property type="entry name" value="CHROMATE REDUCTASE"/>
    <property type="match status" value="1"/>
</dbReference>
<accession>A0A2T0MBA3</accession>
<organism evidence="2 3">
    <name type="scientific">Flagellimonas meridianipacifica</name>
    <dbReference type="NCBI Taxonomy" id="1080225"/>
    <lineage>
        <taxon>Bacteria</taxon>
        <taxon>Pseudomonadati</taxon>
        <taxon>Bacteroidota</taxon>
        <taxon>Flavobacteriia</taxon>
        <taxon>Flavobacteriales</taxon>
        <taxon>Flavobacteriaceae</taxon>
        <taxon>Flagellimonas</taxon>
    </lineage>
</organism>
<dbReference type="RefSeq" id="WP_106146022.1">
    <property type="nucleotide sequence ID" value="NZ_PVYX01000002.1"/>
</dbReference>
<protein>
    <submittedName>
        <fullName evidence="2">NAD(P)H-dependent FMN reductase</fullName>
    </submittedName>
</protein>
<dbReference type="InterPro" id="IPR005025">
    <property type="entry name" value="FMN_Rdtase-like_dom"/>
</dbReference>
<reference evidence="2 3" key="1">
    <citation type="submission" date="2018-03" db="EMBL/GenBank/DDBJ databases">
        <title>Genomic Encyclopedia of Archaeal and Bacterial Type Strains, Phase II (KMG-II): from individual species to whole genera.</title>
        <authorList>
            <person name="Goeker M."/>
        </authorList>
    </citation>
    <scope>NUCLEOTIDE SEQUENCE [LARGE SCALE GENOMIC DNA]</scope>
    <source>
        <strain evidence="2 3">DSM 25027</strain>
    </source>
</reference>
<dbReference type="InterPro" id="IPR050712">
    <property type="entry name" value="NAD(P)H-dep_reductase"/>
</dbReference>
<sequence length="177" mass="19487">MAEILAFAGSNSSTSINYELVKYTVSLIDNHNVQTLDMSRYPFPMYSADEEKKKGFSNSLIEFKGYLQQSQGLILSVNEHNGNPSGYFKNLLDWLSRLERKFLEDTLVFLMSASTGKGGGKGALEVINTILPRFGAEIASTFSLPSFGETFAAGEISDAALREQHAAALQTFLQKLN</sequence>
<dbReference type="GO" id="GO:0010181">
    <property type="term" value="F:FMN binding"/>
    <property type="evidence" value="ECO:0007669"/>
    <property type="project" value="TreeGrafter"/>
</dbReference>
<dbReference type="InterPro" id="IPR029039">
    <property type="entry name" value="Flavoprotein-like_sf"/>
</dbReference>
<dbReference type="AlphaFoldDB" id="A0A2T0MBA3"/>
<name>A0A2T0MBA3_9FLAO</name>
<dbReference type="Pfam" id="PF03358">
    <property type="entry name" value="FMN_red"/>
    <property type="match status" value="1"/>
</dbReference>
<dbReference type="GO" id="GO:0016491">
    <property type="term" value="F:oxidoreductase activity"/>
    <property type="evidence" value="ECO:0007669"/>
    <property type="project" value="InterPro"/>
</dbReference>
<dbReference type="GO" id="GO:0005829">
    <property type="term" value="C:cytosol"/>
    <property type="evidence" value="ECO:0007669"/>
    <property type="project" value="TreeGrafter"/>
</dbReference>
<dbReference type="PANTHER" id="PTHR30543:SF21">
    <property type="entry name" value="NAD(P)H-DEPENDENT FMN REDUCTASE LOT6"/>
    <property type="match status" value="1"/>
</dbReference>
<evidence type="ECO:0000313" key="2">
    <source>
        <dbReference type="EMBL" id="PRX54692.1"/>
    </source>
</evidence>
<dbReference type="OrthoDB" id="5767802at2"/>
<evidence type="ECO:0000259" key="1">
    <source>
        <dbReference type="Pfam" id="PF03358"/>
    </source>
</evidence>
<comment type="caution">
    <text evidence="2">The sequence shown here is derived from an EMBL/GenBank/DDBJ whole genome shotgun (WGS) entry which is preliminary data.</text>
</comment>
<proteinExistence type="predicted"/>
<feature type="domain" description="NADPH-dependent FMN reductase-like" evidence="1">
    <location>
        <begin position="3"/>
        <end position="136"/>
    </location>
</feature>
<keyword evidence="3" id="KW-1185">Reference proteome</keyword>
<dbReference type="EMBL" id="PVYX01000002">
    <property type="protein sequence ID" value="PRX54692.1"/>
    <property type="molecule type" value="Genomic_DNA"/>
</dbReference>
<gene>
    <name evidence="2" type="ORF">CLV81_3096</name>
</gene>
<dbReference type="Proteomes" id="UP000237640">
    <property type="component" value="Unassembled WGS sequence"/>
</dbReference>
<evidence type="ECO:0000313" key="3">
    <source>
        <dbReference type="Proteomes" id="UP000237640"/>
    </source>
</evidence>
<dbReference type="SUPFAM" id="SSF52218">
    <property type="entry name" value="Flavoproteins"/>
    <property type="match status" value="1"/>
</dbReference>
<dbReference type="Gene3D" id="3.40.50.360">
    <property type="match status" value="1"/>
</dbReference>